<reference evidence="4" key="1">
    <citation type="submission" date="2016-10" db="EMBL/GenBank/DDBJ databases">
        <authorList>
            <person name="Varghese N."/>
            <person name="Submissions S."/>
        </authorList>
    </citation>
    <scope>NUCLEOTIDE SEQUENCE [LARGE SCALE GENOMIC DNA]</scope>
    <source>
        <strain evidence="4">DS-12</strain>
    </source>
</reference>
<name>A0A1I5E5X2_9FLAO</name>
<dbReference type="NCBIfam" id="TIGR04183">
    <property type="entry name" value="Por_Secre_tail"/>
    <property type="match status" value="1"/>
</dbReference>
<dbReference type="EMBL" id="FOVI01000019">
    <property type="protein sequence ID" value="SFO06872.1"/>
    <property type="molecule type" value="Genomic_DNA"/>
</dbReference>
<feature type="domain" description="Secretion system C-terminal sorting" evidence="2">
    <location>
        <begin position="75"/>
        <end position="142"/>
    </location>
</feature>
<protein>
    <submittedName>
        <fullName evidence="3">Por secretion system C-terminal sorting domain-containing protein</fullName>
    </submittedName>
</protein>
<accession>A0A1I5E5X2</accession>
<sequence length="144" mass="15865">SDLAMNEPNVKWFLSAADAAKLMNELSPNTPLTDATTYYGVLVTPNNCGSLVPTAVKVTINLSNAELDLTQLKYYPNPVDSELNISYIEEIKKVEVFTITGQRVFGNDYQGNEVKVDLSRLSAGTYLVKIETAKASQFVKIVKK</sequence>
<keyword evidence="1" id="KW-0732">Signal</keyword>
<evidence type="ECO:0000259" key="2">
    <source>
        <dbReference type="Pfam" id="PF18962"/>
    </source>
</evidence>
<gene>
    <name evidence="3" type="ORF">SAMN05421741_1191</name>
</gene>
<evidence type="ECO:0000313" key="3">
    <source>
        <dbReference type="EMBL" id="SFO06872.1"/>
    </source>
</evidence>
<evidence type="ECO:0000256" key="1">
    <source>
        <dbReference type="ARBA" id="ARBA00022729"/>
    </source>
</evidence>
<keyword evidence="4" id="KW-1185">Reference proteome</keyword>
<dbReference type="OrthoDB" id="1362793at2"/>
<dbReference type="STRING" id="913024.SAMN05421741_1191"/>
<dbReference type="InterPro" id="IPR026444">
    <property type="entry name" value="Secre_tail"/>
</dbReference>
<proteinExistence type="predicted"/>
<dbReference type="RefSeq" id="WP_143095652.1">
    <property type="nucleotide sequence ID" value="NZ_FOVI01000019.1"/>
</dbReference>
<dbReference type="Proteomes" id="UP000199036">
    <property type="component" value="Unassembled WGS sequence"/>
</dbReference>
<dbReference type="Pfam" id="PF18962">
    <property type="entry name" value="Por_Secre_tail"/>
    <property type="match status" value="1"/>
</dbReference>
<dbReference type="AlphaFoldDB" id="A0A1I5E5X2"/>
<evidence type="ECO:0000313" key="4">
    <source>
        <dbReference type="Proteomes" id="UP000199036"/>
    </source>
</evidence>
<feature type="non-terminal residue" evidence="3">
    <location>
        <position position="1"/>
    </location>
</feature>
<organism evidence="3 4">
    <name type="scientific">Paenimyroides ummariense</name>
    <dbReference type="NCBI Taxonomy" id="913024"/>
    <lineage>
        <taxon>Bacteria</taxon>
        <taxon>Pseudomonadati</taxon>
        <taxon>Bacteroidota</taxon>
        <taxon>Flavobacteriia</taxon>
        <taxon>Flavobacteriales</taxon>
        <taxon>Flavobacteriaceae</taxon>
        <taxon>Paenimyroides</taxon>
    </lineage>
</organism>